<dbReference type="Pfam" id="PF05050">
    <property type="entry name" value="Methyltransf_21"/>
    <property type="match status" value="1"/>
</dbReference>
<feature type="domain" description="Methyltransferase FkbM" evidence="1">
    <location>
        <begin position="127"/>
        <end position="290"/>
    </location>
</feature>
<evidence type="ECO:0000313" key="3">
    <source>
        <dbReference type="Proteomes" id="UP001180616"/>
    </source>
</evidence>
<accession>A0ABY9R1H5</accession>
<protein>
    <submittedName>
        <fullName evidence="2">FkbM family methyltransferase</fullName>
    </submittedName>
</protein>
<dbReference type="Gene3D" id="3.40.50.150">
    <property type="entry name" value="Vaccinia Virus protein VP39"/>
    <property type="match status" value="1"/>
</dbReference>
<dbReference type="PANTHER" id="PTHR34009">
    <property type="entry name" value="PROTEIN STAR"/>
    <property type="match status" value="1"/>
</dbReference>
<dbReference type="RefSeq" id="WP_309541090.1">
    <property type="nucleotide sequence ID" value="NZ_CP133659.1"/>
</dbReference>
<dbReference type="InterPro" id="IPR053202">
    <property type="entry name" value="EGF_Rcpt_Signaling_Reg"/>
</dbReference>
<evidence type="ECO:0000313" key="2">
    <source>
        <dbReference type="EMBL" id="WMW65047.1"/>
    </source>
</evidence>
<dbReference type="EMBL" id="CP133659">
    <property type="protein sequence ID" value="WMW65047.1"/>
    <property type="molecule type" value="Genomic_DNA"/>
</dbReference>
<keyword evidence="3" id="KW-1185">Reference proteome</keyword>
<sequence length="304" mass="34560">MQENNLLTAIFEKTIKIISNINTIRTQLVRALCRVHYTMIIDELSETHPNLIAHKALTMYSTNTDRNNIAEDYLRALAPGLHNTNISQNTLDLLLHASGTTFSYSQEGEDIIIRRLLDTTKPGFYVDIGAHHPIRFSNTYSLYRSGWRGINVDATPGSMQLFDTLRPSDINIECAISNSCNPIPFYIFQEGALNTFDHALAEQYIQRGYPLAEIRDISPRPLAVLLNEHLPKNQTIDIMNIDVEGQEMEVLKSNDWNLYKPSIIAIELLETPLTRLDAHPVTEFLKKQGYTPAAKLFNTTIFNR</sequence>
<evidence type="ECO:0000259" key="1">
    <source>
        <dbReference type="Pfam" id="PF05050"/>
    </source>
</evidence>
<dbReference type="SUPFAM" id="SSF53335">
    <property type="entry name" value="S-adenosyl-L-methionine-dependent methyltransferases"/>
    <property type="match status" value="1"/>
</dbReference>
<keyword evidence="2" id="KW-0808">Transferase</keyword>
<name>A0ABY9R1H5_9BACT</name>
<dbReference type="Proteomes" id="UP001180616">
    <property type="component" value="Chromosome"/>
</dbReference>
<proteinExistence type="predicted"/>
<organism evidence="2 3">
    <name type="scientific">Nitratidesulfovibrio liaohensis</name>
    <dbReference type="NCBI Taxonomy" id="2604158"/>
    <lineage>
        <taxon>Bacteria</taxon>
        <taxon>Pseudomonadati</taxon>
        <taxon>Thermodesulfobacteriota</taxon>
        <taxon>Desulfovibrionia</taxon>
        <taxon>Desulfovibrionales</taxon>
        <taxon>Desulfovibrionaceae</taxon>
        <taxon>Nitratidesulfovibrio</taxon>
    </lineage>
</organism>
<dbReference type="InterPro" id="IPR006342">
    <property type="entry name" value="FkbM_mtfrase"/>
</dbReference>
<keyword evidence="2" id="KW-0489">Methyltransferase</keyword>
<dbReference type="GO" id="GO:0008168">
    <property type="term" value="F:methyltransferase activity"/>
    <property type="evidence" value="ECO:0007669"/>
    <property type="project" value="UniProtKB-KW"/>
</dbReference>
<dbReference type="InterPro" id="IPR029063">
    <property type="entry name" value="SAM-dependent_MTases_sf"/>
</dbReference>
<gene>
    <name evidence="2" type="ORF">KPS_003141</name>
</gene>
<dbReference type="PANTHER" id="PTHR34009:SF2">
    <property type="entry name" value="PROTEIN STAR"/>
    <property type="match status" value="1"/>
</dbReference>
<reference evidence="2" key="1">
    <citation type="submission" date="2023-09" db="EMBL/GenBank/DDBJ databases">
        <authorList>
            <consortium name="CW5 consortium"/>
            <person name="Lu C.-W."/>
        </authorList>
    </citation>
    <scope>NUCLEOTIDE SEQUENCE</scope>
    <source>
        <strain evidence="2">KPS</strain>
    </source>
</reference>
<dbReference type="GO" id="GO:0032259">
    <property type="term" value="P:methylation"/>
    <property type="evidence" value="ECO:0007669"/>
    <property type="project" value="UniProtKB-KW"/>
</dbReference>